<comment type="caution">
    <text evidence="12">The sequence shown here is derived from an EMBL/GenBank/DDBJ whole genome shotgun (WGS) entry which is preliminary data.</text>
</comment>
<evidence type="ECO:0000313" key="13">
    <source>
        <dbReference type="Proteomes" id="UP001551584"/>
    </source>
</evidence>
<dbReference type="InterPro" id="IPR013839">
    <property type="entry name" value="DNAligase_adenylation"/>
</dbReference>
<dbReference type="HAMAP" id="MF_01588">
    <property type="entry name" value="DNA_ligase_A"/>
    <property type="match status" value="1"/>
</dbReference>
<feature type="binding site" evidence="10">
    <location>
        <position position="304"/>
    </location>
    <ligand>
        <name>NAD(+)</name>
        <dbReference type="ChEBI" id="CHEBI:57540"/>
    </ligand>
</feature>
<proteinExistence type="inferred from homology"/>
<dbReference type="NCBIfam" id="TIGR00575">
    <property type="entry name" value="dnlj"/>
    <property type="match status" value="1"/>
</dbReference>
<dbReference type="Pfam" id="PF00533">
    <property type="entry name" value="BRCT"/>
    <property type="match status" value="1"/>
</dbReference>
<comment type="catalytic activity">
    <reaction evidence="9 10">
        <text>NAD(+) + (deoxyribonucleotide)n-3'-hydroxyl + 5'-phospho-(deoxyribonucleotide)m = (deoxyribonucleotide)n+m + AMP + beta-nicotinamide D-nucleotide.</text>
        <dbReference type="EC" id="6.5.1.2"/>
    </reaction>
</comment>
<dbReference type="InterPro" id="IPR036420">
    <property type="entry name" value="BRCT_dom_sf"/>
</dbReference>
<dbReference type="InterPro" id="IPR001679">
    <property type="entry name" value="DNA_ligase"/>
</dbReference>
<feature type="binding site" evidence="10">
    <location>
        <position position="148"/>
    </location>
    <ligand>
        <name>NAD(+)</name>
        <dbReference type="ChEBI" id="CHEBI:57540"/>
    </ligand>
</feature>
<evidence type="ECO:0000256" key="5">
    <source>
        <dbReference type="ARBA" id="ARBA00022833"/>
    </source>
</evidence>
<evidence type="ECO:0000259" key="11">
    <source>
        <dbReference type="PROSITE" id="PS50172"/>
    </source>
</evidence>
<dbReference type="InterPro" id="IPR018239">
    <property type="entry name" value="DNA_ligase_AS"/>
</dbReference>
<keyword evidence="4 10" id="KW-0227">DNA damage</keyword>
<dbReference type="PIRSF" id="PIRSF001604">
    <property type="entry name" value="LigA"/>
    <property type="match status" value="1"/>
</dbReference>
<feature type="binding site" evidence="10">
    <location>
        <begin position="93"/>
        <end position="94"/>
    </location>
    <ligand>
        <name>NAD(+)</name>
        <dbReference type="ChEBI" id="CHEBI:57540"/>
    </ligand>
</feature>
<dbReference type="RefSeq" id="WP_359271667.1">
    <property type="nucleotide sequence ID" value="NZ_JBEZNA010000022.1"/>
</dbReference>
<dbReference type="InterPro" id="IPR013840">
    <property type="entry name" value="DNAligase_N"/>
</dbReference>
<dbReference type="InterPro" id="IPR012340">
    <property type="entry name" value="NA-bd_OB-fold"/>
</dbReference>
<evidence type="ECO:0000256" key="2">
    <source>
        <dbReference type="ARBA" id="ARBA00022705"/>
    </source>
</evidence>
<feature type="binding site" evidence="10">
    <location>
        <position position="425"/>
    </location>
    <ligand>
        <name>Zn(2+)</name>
        <dbReference type="ChEBI" id="CHEBI:29105"/>
    </ligand>
</feature>
<evidence type="ECO:0000256" key="9">
    <source>
        <dbReference type="ARBA" id="ARBA00034005"/>
    </source>
</evidence>
<evidence type="ECO:0000256" key="4">
    <source>
        <dbReference type="ARBA" id="ARBA00022763"/>
    </source>
</evidence>
<keyword evidence="8 10" id="KW-0234">DNA repair</keyword>
<dbReference type="Pfam" id="PF12826">
    <property type="entry name" value="HHH_2"/>
    <property type="match status" value="1"/>
</dbReference>
<accession>A0ABV3EPJ7</accession>
<keyword evidence="2 10" id="KW-0235">DNA replication</keyword>
<keyword evidence="10" id="KW-0464">Manganese</keyword>
<dbReference type="SMART" id="SM00292">
    <property type="entry name" value="BRCT"/>
    <property type="match status" value="1"/>
</dbReference>
<evidence type="ECO:0000256" key="10">
    <source>
        <dbReference type="HAMAP-Rule" id="MF_01588"/>
    </source>
</evidence>
<dbReference type="Gene3D" id="3.30.470.30">
    <property type="entry name" value="DNA ligase/mRNA capping enzyme"/>
    <property type="match status" value="1"/>
</dbReference>
<feature type="binding site" evidence="10">
    <location>
        <position position="328"/>
    </location>
    <ligand>
        <name>NAD(+)</name>
        <dbReference type="ChEBI" id="CHEBI:57540"/>
    </ligand>
</feature>
<dbReference type="CDD" id="cd17748">
    <property type="entry name" value="BRCT_DNA_ligase_like"/>
    <property type="match status" value="1"/>
</dbReference>
<comment type="similarity">
    <text evidence="10">Belongs to the NAD-dependent DNA ligase family. LigA subfamily.</text>
</comment>
<dbReference type="Proteomes" id="UP001551584">
    <property type="component" value="Unassembled WGS sequence"/>
</dbReference>
<reference evidence="12 13" key="1">
    <citation type="submission" date="2024-06" db="EMBL/GenBank/DDBJ databases">
        <title>The Natural Products Discovery Center: Release of the First 8490 Sequenced Strains for Exploring Actinobacteria Biosynthetic Diversity.</title>
        <authorList>
            <person name="Kalkreuter E."/>
            <person name="Kautsar S.A."/>
            <person name="Yang D."/>
            <person name="Bader C.D."/>
            <person name="Teijaro C.N."/>
            <person name="Fluegel L."/>
            <person name="Davis C.M."/>
            <person name="Simpson J.R."/>
            <person name="Lauterbach L."/>
            <person name="Steele A.D."/>
            <person name="Gui C."/>
            <person name="Meng S."/>
            <person name="Li G."/>
            <person name="Viehrig K."/>
            <person name="Ye F."/>
            <person name="Su P."/>
            <person name="Kiefer A.F."/>
            <person name="Nichols A."/>
            <person name="Cepeda A.J."/>
            <person name="Yan W."/>
            <person name="Fan B."/>
            <person name="Jiang Y."/>
            <person name="Adhikari A."/>
            <person name="Zheng C.-J."/>
            <person name="Schuster L."/>
            <person name="Cowan T.M."/>
            <person name="Smanski M.J."/>
            <person name="Chevrette M.G."/>
            <person name="De Carvalho L.P.S."/>
            <person name="Shen B."/>
        </authorList>
    </citation>
    <scope>NUCLEOTIDE SEQUENCE [LARGE SCALE GENOMIC DNA]</scope>
    <source>
        <strain evidence="12 13">NPDC048117</strain>
    </source>
</reference>
<dbReference type="GO" id="GO:0003911">
    <property type="term" value="F:DNA ligase (NAD+) activity"/>
    <property type="evidence" value="ECO:0007669"/>
    <property type="project" value="UniProtKB-EC"/>
</dbReference>
<name>A0ABV3EPJ7_9ACTN</name>
<dbReference type="Pfam" id="PF03120">
    <property type="entry name" value="OB_DNA_ligase"/>
    <property type="match status" value="1"/>
</dbReference>
<evidence type="ECO:0000313" key="12">
    <source>
        <dbReference type="EMBL" id="MEU9578036.1"/>
    </source>
</evidence>
<keyword evidence="5 10" id="KW-0862">Zinc</keyword>
<evidence type="ECO:0000256" key="6">
    <source>
        <dbReference type="ARBA" id="ARBA00022842"/>
    </source>
</evidence>
<dbReference type="PROSITE" id="PS50172">
    <property type="entry name" value="BRCT"/>
    <property type="match status" value="1"/>
</dbReference>
<comment type="caution">
    <text evidence="10">Lacks conserved residue(s) required for the propagation of feature annotation.</text>
</comment>
<evidence type="ECO:0000256" key="1">
    <source>
        <dbReference type="ARBA" id="ARBA00022598"/>
    </source>
</evidence>
<dbReference type="SMART" id="SM00532">
    <property type="entry name" value="LIGANc"/>
    <property type="match status" value="1"/>
</dbReference>
<sequence length="695" mass="72915">MTTSPAVQALTTPARYTAAIARVRAAARAYYGGDGDVAAESVMDDATYDRELLAIAAYEEAHPGEAAADSPTRQVAAGAAPAGDVAHTVPMLSLDNVFSAEQLVAWGEGLRRRLGRPVEGGFTVEPKLDGAAIAARYRDGRLERIVTRGDGRFGEDVSHVIGTVEGLPEQLGAPVTVEVRGEVLFTRAQFERANEIRAEHGAKVFSNPRNGASGTLRAKDRPYRPAMTFWAYGAVDLDGGSFLPAGASHSEVLTALSRAGVRTTRDNPAAARFVRTVEEAQARIEEIRAMRPGLPFGIDGVVVKADAAAERRAAGTGSRFPHWAIAYKLPAVERTTRLLEVEWNVGRTGVLAPRARLEPVEIDGSVVEYATLHNPADIRRRDLHVGDTVTVYKAGDIIPRVRSAVVGLRPADAVEVPFPGECPNCGGGIDRSQERWRCVKGAACRLPALIAYAAQRDCLDIDGLGATYVNALVASGAVTDIADLYTLDLETLSRAAGSAKRGASLVARIEAAKARPLSRQVCALGIRNTGRRLSQRIAAHFRTMDAIRAADAEAMREVEGIGAEKAPGIVAAFAELGPVIDKMAAAGATMTEPADESAGGGPLAGEDGRPMKVVVTGKMTGPLADLGRTGVKDLIERAGGKAGDSVTAATAYLVAAPAAGGRLSAKAAKAEQLGVKVLTPEEFAELLAGHLDGSV</sequence>
<dbReference type="InterPro" id="IPR001357">
    <property type="entry name" value="BRCT_dom"/>
</dbReference>
<dbReference type="EC" id="6.5.1.2" evidence="10"/>
<gene>
    <name evidence="10 12" type="primary">ligA</name>
    <name evidence="12" type="ORF">AB0D95_12310</name>
</gene>
<protein>
    <recommendedName>
        <fullName evidence="10">DNA ligase</fullName>
        <ecNumber evidence="10">6.5.1.2</ecNumber>
    </recommendedName>
    <alternativeName>
        <fullName evidence="10">Polydeoxyribonucleotide synthase [NAD(+)]</fullName>
    </alternativeName>
</protein>
<keyword evidence="13" id="KW-1185">Reference proteome</keyword>
<keyword evidence="1 10" id="KW-0436">Ligase</keyword>
<feature type="binding site" evidence="10">
    <location>
        <position position="182"/>
    </location>
    <ligand>
        <name>NAD(+)</name>
        <dbReference type="ChEBI" id="CHEBI:57540"/>
    </ligand>
</feature>
<dbReference type="SUPFAM" id="SSF56091">
    <property type="entry name" value="DNA ligase/mRNA capping enzyme, catalytic domain"/>
    <property type="match status" value="1"/>
</dbReference>
<dbReference type="Gene3D" id="2.40.50.140">
    <property type="entry name" value="Nucleic acid-binding proteins"/>
    <property type="match status" value="1"/>
</dbReference>
<feature type="binding site" evidence="10">
    <location>
        <position position="422"/>
    </location>
    <ligand>
        <name>Zn(2+)</name>
        <dbReference type="ChEBI" id="CHEBI:29105"/>
    </ligand>
</feature>
<feature type="domain" description="BRCT" evidence="11">
    <location>
        <begin position="611"/>
        <end position="687"/>
    </location>
</feature>
<dbReference type="SUPFAM" id="SSF47781">
    <property type="entry name" value="RuvA domain 2-like"/>
    <property type="match status" value="1"/>
</dbReference>
<dbReference type="SUPFAM" id="SSF52113">
    <property type="entry name" value="BRCT domain"/>
    <property type="match status" value="1"/>
</dbReference>
<dbReference type="Gene3D" id="3.40.50.10190">
    <property type="entry name" value="BRCT domain"/>
    <property type="match status" value="1"/>
</dbReference>
<organism evidence="12 13">
    <name type="scientific">Streptomyces chilikensis</name>
    <dbReference type="NCBI Taxonomy" id="1194079"/>
    <lineage>
        <taxon>Bacteria</taxon>
        <taxon>Bacillati</taxon>
        <taxon>Actinomycetota</taxon>
        <taxon>Actinomycetes</taxon>
        <taxon>Kitasatosporales</taxon>
        <taxon>Streptomycetaceae</taxon>
        <taxon>Streptomyces</taxon>
    </lineage>
</organism>
<comment type="cofactor">
    <cofactor evidence="10">
        <name>Mg(2+)</name>
        <dbReference type="ChEBI" id="CHEBI:18420"/>
    </cofactor>
    <cofactor evidence="10">
        <name>Mn(2+)</name>
        <dbReference type="ChEBI" id="CHEBI:29035"/>
    </cofactor>
</comment>
<dbReference type="InterPro" id="IPR041663">
    <property type="entry name" value="DisA/LigA_HHH"/>
</dbReference>
<dbReference type="InterPro" id="IPR004150">
    <property type="entry name" value="NAD_DNA_ligase_OB"/>
</dbReference>
<feature type="binding site" evidence="10">
    <location>
        <begin position="45"/>
        <end position="49"/>
    </location>
    <ligand>
        <name>NAD(+)</name>
        <dbReference type="ChEBI" id="CHEBI:57540"/>
    </ligand>
</feature>
<dbReference type="SUPFAM" id="SSF50249">
    <property type="entry name" value="Nucleic acid-binding proteins"/>
    <property type="match status" value="1"/>
</dbReference>
<evidence type="ECO:0000256" key="8">
    <source>
        <dbReference type="ARBA" id="ARBA00023204"/>
    </source>
</evidence>
<feature type="binding site" evidence="10">
    <location>
        <position position="444"/>
    </location>
    <ligand>
        <name>Zn(2+)</name>
        <dbReference type="ChEBI" id="CHEBI:29105"/>
    </ligand>
</feature>
<dbReference type="Pfam" id="PF01653">
    <property type="entry name" value="DNA_ligase_aden"/>
    <property type="match status" value="1"/>
</dbReference>
<keyword evidence="7 10" id="KW-0520">NAD</keyword>
<evidence type="ECO:0000256" key="3">
    <source>
        <dbReference type="ARBA" id="ARBA00022723"/>
    </source>
</evidence>
<dbReference type="PROSITE" id="PS01055">
    <property type="entry name" value="DNA_LIGASE_N1"/>
    <property type="match status" value="1"/>
</dbReference>
<dbReference type="Gene3D" id="1.10.287.610">
    <property type="entry name" value="Helix hairpin bin"/>
    <property type="match status" value="1"/>
</dbReference>
<dbReference type="NCBIfam" id="NF005932">
    <property type="entry name" value="PRK07956.1"/>
    <property type="match status" value="1"/>
</dbReference>
<dbReference type="EMBL" id="JBEZNA010000022">
    <property type="protein sequence ID" value="MEU9578036.1"/>
    <property type="molecule type" value="Genomic_DNA"/>
</dbReference>
<feature type="active site" description="N6-AMP-lysine intermediate" evidence="10">
    <location>
        <position position="127"/>
    </location>
</feature>
<dbReference type="Gene3D" id="1.10.150.20">
    <property type="entry name" value="5' to 3' exonuclease, C-terminal subdomain"/>
    <property type="match status" value="2"/>
</dbReference>
<evidence type="ECO:0000256" key="7">
    <source>
        <dbReference type="ARBA" id="ARBA00023027"/>
    </source>
</evidence>
<comment type="function">
    <text evidence="10">DNA ligase that catalyzes the formation of phosphodiester linkages between 5'-phosphoryl and 3'-hydroxyl groups in double-stranded DNA using NAD as a coenzyme and as the energy source for the reaction. It is essential for DNA replication and repair of damaged DNA.</text>
</comment>
<dbReference type="CDD" id="cd00114">
    <property type="entry name" value="LIGANc"/>
    <property type="match status" value="1"/>
</dbReference>
<feature type="binding site" evidence="10">
    <location>
        <position position="125"/>
    </location>
    <ligand>
        <name>NAD(+)</name>
        <dbReference type="ChEBI" id="CHEBI:57540"/>
    </ligand>
</feature>
<keyword evidence="3 10" id="KW-0479">Metal-binding</keyword>
<keyword evidence="6 10" id="KW-0460">Magnesium</keyword>
<dbReference type="InterPro" id="IPR010994">
    <property type="entry name" value="RuvA_2-like"/>
</dbReference>